<dbReference type="EMBL" id="CH902630">
    <property type="protein sequence ID" value="KPU77502.1"/>
    <property type="molecule type" value="Genomic_DNA"/>
</dbReference>
<feature type="compositionally biased region" description="Basic and acidic residues" evidence="1">
    <location>
        <begin position="927"/>
        <end position="971"/>
    </location>
</feature>
<feature type="compositionally biased region" description="Basic and acidic residues" evidence="1">
    <location>
        <begin position="169"/>
        <end position="181"/>
    </location>
</feature>
<sequence length="993" mass="110324">MEPEEPIASELIYFDETPMEMSTSEIVPVASPMEELSPINSELISEPISLIPERIGSNEEINIDETDLETTERTPSMIARGPSKLATRMISKESLNHVRRMIASRGKKSVSYDLCRLLDESTGQGLPAAKVVKPQNRMRKFLEVRPTKTSRMRSKKPVEDKNQNTISTSDKKPIKATEVKPRKVSRIMPLEVKPTRTSKLRAKPSEIKVEEPSKVKQTKEVRKSPPKEVKPTKTSKMRSTKPSDKPERPEKPLKIKPPKLEVLEMEETQSSEKEEKPELPNPQISETDAEPEAEAATDADRMEQEEAPPQEEAEEQNLEKALPRIRVKPSERISSQTLCSLTRGSRLSANPSSSCRGISVIGLSLIANDLGDLARLEKSVAKLGEEVLAMEMKSKDIEKAAGKVEKVEKVPKKKATKPIVVRQTKATLARVNRFKDPPAEPAPNDKAPIAPKSGKKNMDKPRITLIDRLNMALQAKKDKEAEKDLQTARSNRSDKPVVVRKTGKSKQQTRLGKKASGSLLQSRSRTFPVIIRSQVSDFRRGGTALARSIGTQAGLRASPSGTSSIQSAPATPRGRKASKIKTGDPSRQPATKGGLTDAGRGTWRKTTKRTKRNGKKSTLQKKSKRQPKEMEPLMMVKIYEAPKRQNRFGCTVMTSADYVPIPRTTRRRAFYDSDKEISLISDPFQESDSLSSMSSVSKSEVGDIAIDMLRRQACQLRIYDDLDDDRVANPDEELGHGHLFGPLGGVPGLPDNVRAMGQALEGERDAYHQKLMLVDQSINVMPVIEVTRLDTILCELEEERKLDEAAATAARVALPSETMDDPGYTPEVEHLSPLSAQPTAEDGCDLDDDDDAIELTTPRPLMPVIPPSRAYSPSERSDSSSINIRITTKKPKDSEFYEFPTNVDDFPQNDDNFSDFMNDDDRKFKDIGNEDIHGKDLSIKGDSDSGDKYHDFIMNGDKDLGDEGSRFSNKDDSDDDRDLQETGTGAFSMHSIP</sequence>
<dbReference type="HOGENOM" id="CLU_301164_0_0_1"/>
<dbReference type="GeneID" id="6502320"/>
<feature type="region of interest" description="Disordered" evidence="1">
    <location>
        <begin position="927"/>
        <end position="993"/>
    </location>
</feature>
<feature type="compositionally biased region" description="Basic and acidic residues" evidence="1">
    <location>
        <begin position="203"/>
        <end position="231"/>
    </location>
</feature>
<accession>B3MY25</accession>
<feature type="compositionally biased region" description="Basic and acidic residues" evidence="1">
    <location>
        <begin position="241"/>
        <end position="262"/>
    </location>
</feature>
<feature type="region of interest" description="Disordered" evidence="1">
    <location>
        <begin position="428"/>
        <end position="528"/>
    </location>
</feature>
<dbReference type="AlphaFoldDB" id="B3MY25"/>
<evidence type="ECO:0000313" key="3">
    <source>
        <dbReference type="EMBL" id="KPU77502.1"/>
    </source>
</evidence>
<dbReference type="Proteomes" id="UP000007801">
    <property type="component" value="Unassembled WGS sequence"/>
</dbReference>
<feature type="compositionally biased region" description="Basic and acidic residues" evidence="1">
    <location>
        <begin position="475"/>
        <end position="497"/>
    </location>
</feature>
<feature type="region of interest" description="Disordered" evidence="1">
    <location>
        <begin position="551"/>
        <end position="632"/>
    </location>
</feature>
<feature type="compositionally biased region" description="Acidic residues" evidence="1">
    <location>
        <begin position="305"/>
        <end position="316"/>
    </location>
</feature>
<evidence type="ECO:0000256" key="1">
    <source>
        <dbReference type="SAM" id="MobiDB-lite"/>
    </source>
</evidence>
<reference evidence="2 4" key="1">
    <citation type="journal article" date="2007" name="Nature">
        <title>Evolution of genes and genomes on the Drosophila phylogeny.</title>
        <authorList>
            <consortium name="Drosophila 12 Genomes Consortium"/>
            <person name="Clark A.G."/>
            <person name="Eisen M.B."/>
            <person name="Smith D.R."/>
            <person name="Bergman C.M."/>
            <person name="Oliver B."/>
            <person name="Markow T.A."/>
            <person name="Kaufman T.C."/>
            <person name="Kellis M."/>
            <person name="Gelbart W."/>
            <person name="Iyer V.N."/>
            <person name="Pollard D.A."/>
            <person name="Sackton T.B."/>
            <person name="Larracuente A.M."/>
            <person name="Singh N.D."/>
            <person name="Abad J.P."/>
            <person name="Abt D.N."/>
            <person name="Adryan B."/>
            <person name="Aguade M."/>
            <person name="Akashi H."/>
            <person name="Anderson W.W."/>
            <person name="Aquadro C.F."/>
            <person name="Ardell D.H."/>
            <person name="Arguello R."/>
            <person name="Artieri C.G."/>
            <person name="Barbash D.A."/>
            <person name="Barker D."/>
            <person name="Barsanti P."/>
            <person name="Batterham P."/>
            <person name="Batzoglou S."/>
            <person name="Begun D."/>
            <person name="Bhutkar A."/>
            <person name="Blanco E."/>
            <person name="Bosak S.A."/>
            <person name="Bradley R.K."/>
            <person name="Brand A.D."/>
            <person name="Brent M.R."/>
            <person name="Brooks A.N."/>
            <person name="Brown R.H."/>
            <person name="Butlin R.K."/>
            <person name="Caggese C."/>
            <person name="Calvi B.R."/>
            <person name="Bernardo de Carvalho A."/>
            <person name="Caspi A."/>
            <person name="Castrezana S."/>
            <person name="Celniker S.E."/>
            <person name="Chang J.L."/>
            <person name="Chapple C."/>
            <person name="Chatterji S."/>
            <person name="Chinwalla A."/>
            <person name="Civetta A."/>
            <person name="Clifton S.W."/>
            <person name="Comeron J.M."/>
            <person name="Costello J.C."/>
            <person name="Coyne J.A."/>
            <person name="Daub J."/>
            <person name="David R.G."/>
            <person name="Delcher A.L."/>
            <person name="Delehaunty K."/>
            <person name="Do C.B."/>
            <person name="Ebling H."/>
            <person name="Edwards K."/>
            <person name="Eickbush T."/>
            <person name="Evans J.D."/>
            <person name="Filipski A."/>
            <person name="Findeiss S."/>
            <person name="Freyhult E."/>
            <person name="Fulton L."/>
            <person name="Fulton R."/>
            <person name="Garcia A.C."/>
            <person name="Gardiner A."/>
            <person name="Garfield D.A."/>
            <person name="Garvin B.E."/>
            <person name="Gibson G."/>
            <person name="Gilbert D."/>
            <person name="Gnerre S."/>
            <person name="Godfrey J."/>
            <person name="Good R."/>
            <person name="Gotea V."/>
            <person name="Gravely B."/>
            <person name="Greenberg A.J."/>
            <person name="Griffiths-Jones S."/>
            <person name="Gross S."/>
            <person name="Guigo R."/>
            <person name="Gustafson E.A."/>
            <person name="Haerty W."/>
            <person name="Hahn M.W."/>
            <person name="Halligan D.L."/>
            <person name="Halpern A.L."/>
            <person name="Halter G.M."/>
            <person name="Han M.V."/>
            <person name="Heger A."/>
            <person name="Hillier L."/>
            <person name="Hinrichs A.S."/>
            <person name="Holmes I."/>
            <person name="Hoskins R.A."/>
            <person name="Hubisz M.J."/>
            <person name="Hultmark D."/>
            <person name="Huntley M.A."/>
            <person name="Jaffe D.B."/>
            <person name="Jagadeeshan S."/>
            <person name="Jeck W.R."/>
            <person name="Johnson J."/>
            <person name="Jones C.D."/>
            <person name="Jordan W.C."/>
            <person name="Karpen G.H."/>
            <person name="Kataoka E."/>
            <person name="Keightley P.D."/>
            <person name="Kheradpour P."/>
            <person name="Kirkness E.F."/>
            <person name="Koerich L.B."/>
            <person name="Kristiansen K."/>
            <person name="Kudrna D."/>
            <person name="Kulathinal R.J."/>
            <person name="Kumar S."/>
            <person name="Kwok R."/>
            <person name="Lander E."/>
            <person name="Langley C.H."/>
            <person name="Lapoint R."/>
            <person name="Lazzaro B.P."/>
            <person name="Lee S.J."/>
            <person name="Levesque L."/>
            <person name="Li R."/>
            <person name="Lin C.F."/>
            <person name="Lin M.F."/>
            <person name="Lindblad-Toh K."/>
            <person name="Llopart A."/>
            <person name="Long M."/>
            <person name="Low L."/>
            <person name="Lozovsky E."/>
            <person name="Lu J."/>
            <person name="Luo M."/>
            <person name="Machado C.A."/>
            <person name="Makalowski W."/>
            <person name="Marzo M."/>
            <person name="Matsuda M."/>
            <person name="Matzkin L."/>
            <person name="McAllister B."/>
            <person name="McBride C.S."/>
            <person name="McKernan B."/>
            <person name="McKernan K."/>
            <person name="Mendez-Lago M."/>
            <person name="Minx P."/>
            <person name="Mollenhauer M.U."/>
            <person name="Montooth K."/>
            <person name="Mount S.M."/>
            <person name="Mu X."/>
            <person name="Myers E."/>
            <person name="Negre B."/>
            <person name="Newfeld S."/>
            <person name="Nielsen R."/>
            <person name="Noor M.A."/>
            <person name="O'Grady P."/>
            <person name="Pachter L."/>
            <person name="Papaceit M."/>
            <person name="Parisi M.J."/>
            <person name="Parisi M."/>
            <person name="Parts L."/>
            <person name="Pedersen J.S."/>
            <person name="Pesole G."/>
            <person name="Phillippy A.M."/>
            <person name="Ponting C.P."/>
            <person name="Pop M."/>
            <person name="Porcelli D."/>
            <person name="Powell J.R."/>
            <person name="Prohaska S."/>
            <person name="Pruitt K."/>
            <person name="Puig M."/>
            <person name="Quesneville H."/>
            <person name="Ram K.R."/>
            <person name="Rand D."/>
            <person name="Rasmussen M.D."/>
            <person name="Reed L.K."/>
            <person name="Reenan R."/>
            <person name="Reily A."/>
            <person name="Remington K.A."/>
            <person name="Rieger T.T."/>
            <person name="Ritchie M.G."/>
            <person name="Robin C."/>
            <person name="Rogers Y.H."/>
            <person name="Rohde C."/>
            <person name="Rozas J."/>
            <person name="Rubenfield M.J."/>
            <person name="Ruiz A."/>
            <person name="Russo S."/>
            <person name="Salzberg S.L."/>
            <person name="Sanchez-Gracia A."/>
            <person name="Saranga D.J."/>
            <person name="Sato H."/>
            <person name="Schaeffer S.W."/>
            <person name="Schatz M.C."/>
            <person name="Schlenke T."/>
            <person name="Schwartz R."/>
            <person name="Segarra C."/>
            <person name="Singh R.S."/>
            <person name="Sirot L."/>
            <person name="Sirota M."/>
            <person name="Sisneros N.B."/>
            <person name="Smith C.D."/>
            <person name="Smith T.F."/>
            <person name="Spieth J."/>
            <person name="Stage D.E."/>
            <person name="Stark A."/>
            <person name="Stephan W."/>
            <person name="Strausberg R.L."/>
            <person name="Strempel S."/>
            <person name="Sturgill D."/>
            <person name="Sutton G."/>
            <person name="Sutton G.G."/>
            <person name="Tao W."/>
            <person name="Teichmann S."/>
            <person name="Tobari Y.N."/>
            <person name="Tomimura Y."/>
            <person name="Tsolas J.M."/>
            <person name="Valente V.L."/>
            <person name="Venter E."/>
            <person name="Venter J.C."/>
            <person name="Vicario S."/>
            <person name="Vieira F.G."/>
            <person name="Vilella A.J."/>
            <person name="Villasante A."/>
            <person name="Walenz B."/>
            <person name="Wang J."/>
            <person name="Wasserman M."/>
            <person name="Watts T."/>
            <person name="Wilson D."/>
            <person name="Wilson R.K."/>
            <person name="Wing R.A."/>
            <person name="Wolfner M.F."/>
            <person name="Wong A."/>
            <person name="Wong G.K."/>
            <person name="Wu C.I."/>
            <person name="Wu G."/>
            <person name="Yamamoto D."/>
            <person name="Yang H.P."/>
            <person name="Yang S.P."/>
            <person name="Yorke J.A."/>
            <person name="Yoshida K."/>
            <person name="Zdobnov E."/>
            <person name="Zhang P."/>
            <person name="Zhang Y."/>
            <person name="Zimin A.V."/>
            <person name="Baldwin J."/>
            <person name="Abdouelleil A."/>
            <person name="Abdulkadir J."/>
            <person name="Abebe A."/>
            <person name="Abera B."/>
            <person name="Abreu J."/>
            <person name="Acer S.C."/>
            <person name="Aftuck L."/>
            <person name="Alexander A."/>
            <person name="An P."/>
            <person name="Anderson E."/>
            <person name="Anderson S."/>
            <person name="Arachi H."/>
            <person name="Azer M."/>
            <person name="Bachantsang P."/>
            <person name="Barry A."/>
            <person name="Bayul T."/>
            <person name="Berlin A."/>
            <person name="Bessette D."/>
            <person name="Bloom T."/>
            <person name="Blye J."/>
            <person name="Boguslavskiy L."/>
            <person name="Bonnet C."/>
            <person name="Boukhgalter B."/>
            <person name="Bourzgui I."/>
            <person name="Brown A."/>
            <person name="Cahill P."/>
            <person name="Channer S."/>
            <person name="Cheshatsang Y."/>
            <person name="Chuda L."/>
            <person name="Citroen M."/>
            <person name="Collymore A."/>
            <person name="Cooke P."/>
            <person name="Costello M."/>
            <person name="D'Aco K."/>
            <person name="Daza R."/>
            <person name="De Haan G."/>
            <person name="DeGray S."/>
            <person name="DeMaso C."/>
            <person name="Dhargay N."/>
            <person name="Dooley K."/>
            <person name="Dooley E."/>
            <person name="Doricent M."/>
            <person name="Dorje P."/>
            <person name="Dorjee K."/>
            <person name="Dupes A."/>
            <person name="Elong R."/>
            <person name="Falk J."/>
            <person name="Farina A."/>
            <person name="Faro S."/>
            <person name="Ferguson D."/>
            <person name="Fisher S."/>
            <person name="Foley C.D."/>
            <person name="Franke A."/>
            <person name="Friedrich D."/>
            <person name="Gadbois L."/>
            <person name="Gearin G."/>
            <person name="Gearin C.R."/>
            <person name="Giannoukos G."/>
            <person name="Goode T."/>
            <person name="Graham J."/>
            <person name="Grandbois E."/>
            <person name="Grewal S."/>
            <person name="Gyaltsen K."/>
            <person name="Hafez N."/>
            <person name="Hagos B."/>
            <person name="Hall J."/>
            <person name="Henson C."/>
            <person name="Hollinger A."/>
            <person name="Honan T."/>
            <person name="Huard M.D."/>
            <person name="Hughes L."/>
            <person name="Hurhula B."/>
            <person name="Husby M.E."/>
            <person name="Kamat A."/>
            <person name="Kanga B."/>
            <person name="Kashin S."/>
            <person name="Khazanovich D."/>
            <person name="Kisner P."/>
            <person name="Lance K."/>
            <person name="Lara M."/>
            <person name="Lee W."/>
            <person name="Lennon N."/>
            <person name="Letendre F."/>
            <person name="LeVine R."/>
            <person name="Lipovsky A."/>
            <person name="Liu X."/>
            <person name="Liu J."/>
            <person name="Liu S."/>
            <person name="Lokyitsang T."/>
            <person name="Lokyitsang Y."/>
            <person name="Lubonja R."/>
            <person name="Lui A."/>
            <person name="MacDonald P."/>
            <person name="Magnisalis V."/>
            <person name="Maru K."/>
            <person name="Matthews C."/>
            <person name="McCusker W."/>
            <person name="McDonough S."/>
            <person name="Mehta T."/>
            <person name="Meldrim J."/>
            <person name="Meneus L."/>
            <person name="Mihai O."/>
            <person name="Mihalev A."/>
            <person name="Mihova T."/>
            <person name="Mittelman R."/>
            <person name="Mlenga V."/>
            <person name="Montmayeur A."/>
            <person name="Mulrain L."/>
            <person name="Navidi A."/>
            <person name="Naylor J."/>
            <person name="Negash T."/>
            <person name="Nguyen T."/>
            <person name="Nguyen N."/>
            <person name="Nicol R."/>
            <person name="Norbu C."/>
            <person name="Norbu N."/>
            <person name="Novod N."/>
            <person name="O'Neill B."/>
            <person name="Osman S."/>
            <person name="Markiewicz E."/>
            <person name="Oyono O.L."/>
            <person name="Patti C."/>
            <person name="Phunkhang P."/>
            <person name="Pierre F."/>
            <person name="Priest M."/>
            <person name="Raghuraman S."/>
            <person name="Rege F."/>
            <person name="Reyes R."/>
            <person name="Rise C."/>
            <person name="Rogov P."/>
            <person name="Ross K."/>
            <person name="Ryan E."/>
            <person name="Settipalli S."/>
            <person name="Shea T."/>
            <person name="Sherpa N."/>
            <person name="Shi L."/>
            <person name="Shih D."/>
            <person name="Sparrow T."/>
            <person name="Spaulding J."/>
            <person name="Stalker J."/>
            <person name="Stange-Thomann N."/>
            <person name="Stavropoulos S."/>
            <person name="Stone C."/>
            <person name="Strader C."/>
            <person name="Tesfaye S."/>
            <person name="Thomson T."/>
            <person name="Thoulutsang Y."/>
            <person name="Thoulutsang D."/>
            <person name="Topham K."/>
            <person name="Topping I."/>
            <person name="Tsamla T."/>
            <person name="Vassiliev H."/>
            <person name="Vo A."/>
            <person name="Wangchuk T."/>
            <person name="Wangdi T."/>
            <person name="Weiand M."/>
            <person name="Wilkinson J."/>
            <person name="Wilson A."/>
            <person name="Yadav S."/>
            <person name="Young G."/>
            <person name="Yu Q."/>
            <person name="Zembek L."/>
            <person name="Zhong D."/>
            <person name="Zimmer A."/>
            <person name="Zwirko Z."/>
            <person name="Jaffe D.B."/>
            <person name="Alvarez P."/>
            <person name="Brockman W."/>
            <person name="Butler J."/>
            <person name="Chin C."/>
            <person name="Gnerre S."/>
            <person name="Grabherr M."/>
            <person name="Kleber M."/>
            <person name="Mauceli E."/>
            <person name="MacCallum I."/>
        </authorList>
    </citation>
    <scope>NUCLEOTIDE SEQUENCE [LARGE SCALE GENOMIC DNA]</scope>
    <source>
        <strain evidence="2">TSC#14024-0371.13</strain>
        <strain evidence="4">Tucson 14024-0371.13</strain>
    </source>
</reference>
<keyword evidence="4" id="KW-1185">Reference proteome</keyword>
<gene>
    <name evidence="2" type="primary">Dana\GF19564</name>
    <name evidence="2" type="synonym">dana_GLEANR_21606</name>
    <name evidence="2" type="ORF">GF19564</name>
</gene>
<evidence type="ECO:0000313" key="2">
    <source>
        <dbReference type="EMBL" id="EDV38640.1"/>
    </source>
</evidence>
<name>B3MY25_DROAN</name>
<dbReference type="KEGG" id="dan:6502320"/>
<feature type="region of interest" description="Disordered" evidence="1">
    <location>
        <begin position="145"/>
        <end position="332"/>
    </location>
</feature>
<feature type="compositionally biased region" description="Acidic residues" evidence="1">
    <location>
        <begin position="287"/>
        <end position="297"/>
    </location>
</feature>
<feature type="compositionally biased region" description="Basic residues" evidence="1">
    <location>
        <begin position="602"/>
        <end position="625"/>
    </location>
</feature>
<evidence type="ECO:0000313" key="4">
    <source>
        <dbReference type="Proteomes" id="UP000007801"/>
    </source>
</evidence>
<reference evidence="2" key="3">
    <citation type="submission" date="2015-10" db="EMBL/GenBank/DDBJ databases">
        <authorList>
            <consortium name="FlyBase"/>
        </authorList>
    </citation>
    <scope>NUCLEOTIDE SEQUENCE</scope>
    <source>
        <strain evidence="2">TSC#14024-0371.13</strain>
    </source>
</reference>
<reference evidence="2" key="2">
    <citation type="journal article" date="2008" name="Bioinformatics">
        <title>Assembly reconciliation.</title>
        <authorList>
            <person name="Zimin A.V."/>
            <person name="Smith D.R."/>
            <person name="Sutton G."/>
            <person name="Yorke J.A."/>
        </authorList>
    </citation>
    <scope>NUCLEOTIDE SEQUENCE</scope>
    <source>
        <strain evidence="2">TSC#14024-0371.13</strain>
    </source>
</reference>
<dbReference type="EMBL" id="CH902630">
    <property type="protein sequence ID" value="EDV38640.1"/>
    <property type="molecule type" value="Genomic_DNA"/>
</dbReference>
<feature type="compositionally biased region" description="Polar residues" evidence="1">
    <location>
        <begin position="559"/>
        <end position="569"/>
    </location>
</feature>
<protein>
    <submittedName>
        <fullName evidence="2">Uncharacterized protein, isoform A</fullName>
    </submittedName>
    <submittedName>
        <fullName evidence="3">Uncharacterized protein, isoform B</fullName>
    </submittedName>
</protein>
<proteinExistence type="predicted"/>
<feature type="region of interest" description="Disordered" evidence="1">
    <location>
        <begin position="857"/>
        <end position="884"/>
    </location>
</feature>
<organism evidence="2 4">
    <name type="scientific">Drosophila ananassae</name>
    <name type="common">Fruit fly</name>
    <dbReference type="NCBI Taxonomy" id="7217"/>
    <lineage>
        <taxon>Eukaryota</taxon>
        <taxon>Metazoa</taxon>
        <taxon>Ecdysozoa</taxon>
        <taxon>Arthropoda</taxon>
        <taxon>Hexapoda</taxon>
        <taxon>Insecta</taxon>
        <taxon>Pterygota</taxon>
        <taxon>Neoptera</taxon>
        <taxon>Endopterygota</taxon>
        <taxon>Diptera</taxon>
        <taxon>Brachycera</taxon>
        <taxon>Muscomorpha</taxon>
        <taxon>Ephydroidea</taxon>
        <taxon>Drosophilidae</taxon>
        <taxon>Drosophila</taxon>
        <taxon>Sophophora</taxon>
    </lineage>
</organism>